<sequence length="470" mass="55713">MKSQKSKQTFVQSMFGKLETDVKTIGFKKIISIIEDVVEKRMNNLQNNTQEIIEKLKICTTKDIIYEILKIGLKIYWYKFNNATNTVSMMNWKILLRTRILIMILIQNSLTIPIDFGLSSCAITQINTIRIKINQTLRLQSNNFWTLVIQICHNYMKLNQSDVKCYAIVFDTSGQIMVSTKQNDINVWMFQNGKMKLVKLLQGHTHLIQCLVYIKKQHSFISGALDKSIRCWQQQDQSNWNSSQPYQQHTDYIMCIVLNSNEDLLFHKSIKAWKVDFNQNKLAFLYSLDRHDDYVISLSLNQLENYLVSCAFEKNQIIIWQRRGDNNKFEFRYFVKQSVQEQGHKVKFIKENQFIWITGGITIDKLYVFELIKGVYQENQEKSFQLVTNNQNVDECRFPIMYNKEKDFIVLRHKNYIYIIREIKDGKFKKVCQLNFDAYSIYGTITNNGQYLVFWDEKNQGYSIFELSNK</sequence>
<gene>
    <name evidence="2" type="ORF">POCTA_138.1.T1040104</name>
</gene>
<name>A0A8S1WTE8_PAROT</name>
<proteinExistence type="predicted"/>
<evidence type="ECO:0008006" key="4">
    <source>
        <dbReference type="Google" id="ProtNLM"/>
    </source>
</evidence>
<evidence type="ECO:0000256" key="1">
    <source>
        <dbReference type="PROSITE-ProRule" id="PRU00221"/>
    </source>
</evidence>
<feature type="repeat" description="WD" evidence="1">
    <location>
        <begin position="201"/>
        <end position="233"/>
    </location>
</feature>
<evidence type="ECO:0000313" key="2">
    <source>
        <dbReference type="EMBL" id="CAD8193354.1"/>
    </source>
</evidence>
<dbReference type="PROSITE" id="PS50082">
    <property type="entry name" value="WD_REPEATS_2"/>
    <property type="match status" value="1"/>
</dbReference>
<dbReference type="AlphaFoldDB" id="A0A8S1WTE8"/>
<dbReference type="SMART" id="SM00320">
    <property type="entry name" value="WD40"/>
    <property type="match status" value="2"/>
</dbReference>
<protein>
    <recommendedName>
        <fullName evidence="4">WD40-repeat-containing domain</fullName>
    </recommendedName>
</protein>
<dbReference type="Proteomes" id="UP000683925">
    <property type="component" value="Unassembled WGS sequence"/>
</dbReference>
<keyword evidence="1" id="KW-0853">WD repeat</keyword>
<accession>A0A8S1WTE8</accession>
<dbReference type="InterPro" id="IPR001680">
    <property type="entry name" value="WD40_rpt"/>
</dbReference>
<dbReference type="OrthoDB" id="6262491at2759"/>
<evidence type="ECO:0000313" key="3">
    <source>
        <dbReference type="Proteomes" id="UP000683925"/>
    </source>
</evidence>
<dbReference type="GO" id="GO:0016226">
    <property type="term" value="P:iron-sulfur cluster assembly"/>
    <property type="evidence" value="ECO:0007669"/>
    <property type="project" value="TreeGrafter"/>
</dbReference>
<keyword evidence="3" id="KW-1185">Reference proteome</keyword>
<dbReference type="EMBL" id="CAJJDP010000104">
    <property type="protein sequence ID" value="CAD8193354.1"/>
    <property type="molecule type" value="Genomic_DNA"/>
</dbReference>
<organism evidence="2 3">
    <name type="scientific">Paramecium octaurelia</name>
    <dbReference type="NCBI Taxonomy" id="43137"/>
    <lineage>
        <taxon>Eukaryota</taxon>
        <taxon>Sar</taxon>
        <taxon>Alveolata</taxon>
        <taxon>Ciliophora</taxon>
        <taxon>Intramacronucleata</taxon>
        <taxon>Oligohymenophorea</taxon>
        <taxon>Peniculida</taxon>
        <taxon>Parameciidae</taxon>
        <taxon>Paramecium</taxon>
    </lineage>
</organism>
<dbReference type="GO" id="GO:0097361">
    <property type="term" value="C:cytosolic [4Fe-4S] assembly targeting complex"/>
    <property type="evidence" value="ECO:0007669"/>
    <property type="project" value="TreeGrafter"/>
</dbReference>
<comment type="caution">
    <text evidence="2">The sequence shown here is derived from an EMBL/GenBank/DDBJ whole genome shotgun (WGS) entry which is preliminary data.</text>
</comment>
<dbReference type="PANTHER" id="PTHR19920:SF0">
    <property type="entry name" value="CYTOSOLIC IRON-SULFUR PROTEIN ASSEMBLY PROTEIN CIAO1-RELATED"/>
    <property type="match status" value="1"/>
</dbReference>
<dbReference type="Pfam" id="PF00400">
    <property type="entry name" value="WD40"/>
    <property type="match status" value="1"/>
</dbReference>
<dbReference type="PANTHER" id="PTHR19920">
    <property type="entry name" value="WD40 PROTEIN CIAO1"/>
    <property type="match status" value="1"/>
</dbReference>
<reference evidence="2" key="1">
    <citation type="submission" date="2021-01" db="EMBL/GenBank/DDBJ databases">
        <authorList>
            <consortium name="Genoscope - CEA"/>
            <person name="William W."/>
        </authorList>
    </citation>
    <scope>NUCLEOTIDE SEQUENCE</scope>
</reference>